<dbReference type="CDD" id="cd07067">
    <property type="entry name" value="HP_PGM_like"/>
    <property type="match status" value="1"/>
</dbReference>
<dbReference type="AlphaFoldDB" id="A0A8J7U5X2"/>
<dbReference type="SUPFAM" id="SSF53254">
    <property type="entry name" value="Phosphoglycerate mutase-like"/>
    <property type="match status" value="1"/>
</dbReference>
<dbReference type="Proteomes" id="UP000664417">
    <property type="component" value="Unassembled WGS sequence"/>
</dbReference>
<dbReference type="SMART" id="SM00855">
    <property type="entry name" value="PGAM"/>
    <property type="match status" value="1"/>
</dbReference>
<protein>
    <submittedName>
        <fullName evidence="2">Histidine phosphatase family protein</fullName>
    </submittedName>
</protein>
<dbReference type="Pfam" id="PF00300">
    <property type="entry name" value="His_Phos_1"/>
    <property type="match status" value="1"/>
</dbReference>
<dbReference type="RefSeq" id="WP_207860898.1">
    <property type="nucleotide sequence ID" value="NZ_JAFREP010000020.1"/>
</dbReference>
<dbReference type="PANTHER" id="PTHR48100:SF1">
    <property type="entry name" value="HISTIDINE PHOSPHATASE FAMILY PROTEIN-RELATED"/>
    <property type="match status" value="1"/>
</dbReference>
<dbReference type="Gene3D" id="3.40.50.1240">
    <property type="entry name" value="Phosphoglycerate mutase-like"/>
    <property type="match status" value="1"/>
</dbReference>
<evidence type="ECO:0000313" key="3">
    <source>
        <dbReference type="Proteomes" id="UP000664417"/>
    </source>
</evidence>
<name>A0A8J7U5X2_9BACT</name>
<dbReference type="InterPro" id="IPR050275">
    <property type="entry name" value="PGM_Phosphatase"/>
</dbReference>
<reference evidence="2" key="1">
    <citation type="submission" date="2021-03" db="EMBL/GenBank/DDBJ databases">
        <authorList>
            <person name="Wang G."/>
        </authorList>
    </citation>
    <scope>NUCLEOTIDE SEQUENCE</scope>
    <source>
        <strain evidence="2">KCTC 12899</strain>
    </source>
</reference>
<dbReference type="PANTHER" id="PTHR48100">
    <property type="entry name" value="BROAD-SPECIFICITY PHOSPHATASE YOR283W-RELATED"/>
    <property type="match status" value="1"/>
</dbReference>
<dbReference type="InterPro" id="IPR013078">
    <property type="entry name" value="His_Pase_superF_clade-1"/>
</dbReference>
<dbReference type="GO" id="GO:0005737">
    <property type="term" value="C:cytoplasm"/>
    <property type="evidence" value="ECO:0007669"/>
    <property type="project" value="TreeGrafter"/>
</dbReference>
<proteinExistence type="predicted"/>
<feature type="binding site" evidence="1">
    <location>
        <position position="58"/>
    </location>
    <ligand>
        <name>substrate</name>
    </ligand>
</feature>
<comment type="caution">
    <text evidence="2">The sequence shown here is derived from an EMBL/GenBank/DDBJ whole genome shotgun (WGS) entry which is preliminary data.</text>
</comment>
<gene>
    <name evidence="2" type="ORF">J3U88_20765</name>
</gene>
<keyword evidence="3" id="KW-1185">Reference proteome</keyword>
<dbReference type="GO" id="GO:0016791">
    <property type="term" value="F:phosphatase activity"/>
    <property type="evidence" value="ECO:0007669"/>
    <property type="project" value="TreeGrafter"/>
</dbReference>
<dbReference type="InterPro" id="IPR029033">
    <property type="entry name" value="His_PPase_superfam"/>
</dbReference>
<sequence>MPRLIFIRPGETDYFLRETFLGRMDVDLNENGFYQASALGHALDKYSISFLALSPLKRAVSTALPLAEVHHLSPHPVAGFHAMDYGEWEDRRISYIRHGDRRRYEAWLTDPNFPTPGGESLREVYARAYNDLAHIVQQTNSDETIAFVLQDAVLRVLCCAVLDLPLDAAKRFSMAHGSFAVFERIYEDGPYQMTSWNQTHHFESGVGAAVADDLYEC</sequence>
<dbReference type="EMBL" id="JAFREP010000020">
    <property type="protein sequence ID" value="MBO1320923.1"/>
    <property type="molecule type" value="Genomic_DNA"/>
</dbReference>
<evidence type="ECO:0000313" key="2">
    <source>
        <dbReference type="EMBL" id="MBO1320923.1"/>
    </source>
</evidence>
<organism evidence="2 3">
    <name type="scientific">Acanthopleuribacter pedis</name>
    <dbReference type="NCBI Taxonomy" id="442870"/>
    <lineage>
        <taxon>Bacteria</taxon>
        <taxon>Pseudomonadati</taxon>
        <taxon>Acidobacteriota</taxon>
        <taxon>Holophagae</taxon>
        <taxon>Acanthopleuribacterales</taxon>
        <taxon>Acanthopleuribacteraceae</taxon>
        <taxon>Acanthopleuribacter</taxon>
    </lineage>
</organism>
<accession>A0A8J7U5X2</accession>
<evidence type="ECO:0000256" key="1">
    <source>
        <dbReference type="PIRSR" id="PIRSR613078-2"/>
    </source>
</evidence>